<evidence type="ECO:0000313" key="2">
    <source>
        <dbReference type="EMBL" id="PYC78567.1"/>
    </source>
</evidence>
<dbReference type="Proteomes" id="UP000248039">
    <property type="component" value="Unassembled WGS sequence"/>
</dbReference>
<dbReference type="AlphaFoldDB" id="A0A2V4P2T4"/>
<keyword evidence="2" id="KW-0808">Transferase</keyword>
<keyword evidence="2" id="KW-0489">Methyltransferase</keyword>
<reference evidence="2 3" key="1">
    <citation type="submission" date="2018-03" db="EMBL/GenBank/DDBJ databases">
        <title>Bioinformatic expansion and discovery of thiopeptide antibiotics.</title>
        <authorList>
            <person name="Schwalen C.J."/>
            <person name="Hudson G.A."/>
            <person name="Mitchell D.A."/>
        </authorList>
    </citation>
    <scope>NUCLEOTIDE SEQUENCE [LARGE SCALE GENOMIC DNA]</scope>
    <source>
        <strain evidence="2 3">ATCC 21389</strain>
    </source>
</reference>
<name>A0A2V4P2T4_9ACTN</name>
<dbReference type="Gene3D" id="3.40.50.150">
    <property type="entry name" value="Vaccinia Virus protein VP39"/>
    <property type="match status" value="1"/>
</dbReference>
<organism evidence="2 3">
    <name type="scientific">Streptomyces tateyamensis</name>
    <dbReference type="NCBI Taxonomy" id="565073"/>
    <lineage>
        <taxon>Bacteria</taxon>
        <taxon>Bacillati</taxon>
        <taxon>Actinomycetota</taxon>
        <taxon>Actinomycetes</taxon>
        <taxon>Kitasatosporales</taxon>
        <taxon>Streptomycetaceae</taxon>
        <taxon>Streptomyces</taxon>
    </lineage>
</organism>
<dbReference type="OrthoDB" id="9805171at2"/>
<dbReference type="PANTHER" id="PTHR42912">
    <property type="entry name" value="METHYLTRANSFERASE"/>
    <property type="match status" value="1"/>
</dbReference>
<dbReference type="InterPro" id="IPR041698">
    <property type="entry name" value="Methyltransf_25"/>
</dbReference>
<feature type="domain" description="Methyltransferase" evidence="1">
    <location>
        <begin position="55"/>
        <end position="146"/>
    </location>
</feature>
<dbReference type="SUPFAM" id="SSF53335">
    <property type="entry name" value="S-adenosyl-L-methionine-dependent methyltransferases"/>
    <property type="match status" value="1"/>
</dbReference>
<dbReference type="InterPro" id="IPR029063">
    <property type="entry name" value="SAM-dependent_MTases_sf"/>
</dbReference>
<proteinExistence type="predicted"/>
<gene>
    <name evidence="2" type="ORF">C7C46_15800</name>
</gene>
<protein>
    <submittedName>
        <fullName evidence="2">SAM-dependent methyltransferase</fullName>
    </submittedName>
</protein>
<dbReference type="RefSeq" id="WP_110670096.1">
    <property type="nucleotide sequence ID" value="NZ_PYBW01000049.1"/>
</dbReference>
<evidence type="ECO:0000259" key="1">
    <source>
        <dbReference type="Pfam" id="PF13649"/>
    </source>
</evidence>
<keyword evidence="3" id="KW-1185">Reference proteome</keyword>
<dbReference type="GO" id="GO:0032259">
    <property type="term" value="P:methylation"/>
    <property type="evidence" value="ECO:0007669"/>
    <property type="project" value="UniProtKB-KW"/>
</dbReference>
<dbReference type="GO" id="GO:0008168">
    <property type="term" value="F:methyltransferase activity"/>
    <property type="evidence" value="ECO:0007669"/>
    <property type="project" value="UniProtKB-KW"/>
</dbReference>
<comment type="caution">
    <text evidence="2">The sequence shown here is derived from an EMBL/GenBank/DDBJ whole genome shotgun (WGS) entry which is preliminary data.</text>
</comment>
<evidence type="ECO:0000313" key="3">
    <source>
        <dbReference type="Proteomes" id="UP000248039"/>
    </source>
</evidence>
<dbReference type="InterPro" id="IPR050508">
    <property type="entry name" value="Methyltransf_Superfamily"/>
</dbReference>
<sequence>MSTEPDFLRTTRASYDAVAEDYTVRFVDELAIKPLDRAMLAAFAGYVCAGEPGPVADLGCGPGRVTDHLRGLGVDAFGVDLSPRMVEQARRIYPELRFEVGSMTELSGFADGSLAGIVAWYSLIHLPTDQLPAVLAEFHRILAPGGHFLTAFQVGDELRHRTEAFGHPIDLTFRRRRPEQLIALLAAAGLELRAQMVREPAADGMETVPQAFLLAVKQA</sequence>
<dbReference type="EMBL" id="PYBW01000049">
    <property type="protein sequence ID" value="PYC78567.1"/>
    <property type="molecule type" value="Genomic_DNA"/>
</dbReference>
<accession>A0A2V4P2T4</accession>
<dbReference type="Pfam" id="PF13649">
    <property type="entry name" value="Methyltransf_25"/>
    <property type="match status" value="1"/>
</dbReference>
<dbReference type="CDD" id="cd02440">
    <property type="entry name" value="AdoMet_MTases"/>
    <property type="match status" value="1"/>
</dbReference>